<protein>
    <recommendedName>
        <fullName evidence="2">RNA 2',3'-cyclic phosphodiesterase</fullName>
        <shortName evidence="2">RNA 2',3'-CPDase</shortName>
        <ecNumber evidence="2">3.1.4.58</ecNumber>
    </recommendedName>
</protein>
<evidence type="ECO:0000256" key="2">
    <source>
        <dbReference type="HAMAP-Rule" id="MF_01940"/>
    </source>
</evidence>
<comment type="catalytic activity">
    <reaction evidence="2">
        <text>a 3'-end 2',3'-cyclophospho-ribonucleotide-RNA + H2O = a 3'-end 2'-phospho-ribonucleotide-RNA + H(+)</text>
        <dbReference type="Rhea" id="RHEA:11828"/>
        <dbReference type="Rhea" id="RHEA-COMP:10464"/>
        <dbReference type="Rhea" id="RHEA-COMP:17353"/>
        <dbReference type="ChEBI" id="CHEBI:15377"/>
        <dbReference type="ChEBI" id="CHEBI:15378"/>
        <dbReference type="ChEBI" id="CHEBI:83064"/>
        <dbReference type="ChEBI" id="CHEBI:173113"/>
        <dbReference type="EC" id="3.1.4.58"/>
    </reaction>
</comment>
<feature type="active site" description="Proton acceptor" evidence="2">
    <location>
        <position position="124"/>
    </location>
</feature>
<dbReference type="InterPro" id="IPR004175">
    <property type="entry name" value="RNA_CPDase"/>
</dbReference>
<dbReference type="RefSeq" id="WP_019129080.1">
    <property type="nucleotide sequence ID" value="NZ_NFHO01000002.1"/>
</dbReference>
<keyword evidence="1 2" id="KW-0378">Hydrolase</keyword>
<feature type="domain" description="Phosphoesterase HXTX" evidence="3">
    <location>
        <begin position="7"/>
        <end position="83"/>
    </location>
</feature>
<feature type="short sequence motif" description="HXTX 2" evidence="2">
    <location>
        <begin position="124"/>
        <end position="127"/>
    </location>
</feature>
<feature type="active site" description="Proton donor" evidence="2">
    <location>
        <position position="39"/>
    </location>
</feature>
<sequence length="175" mass="19301">MRAFVALELPEPFAGEVSALARQLRPAVAGRFMKPETYHLTLAFLGEIGEPEAARAISALDEVCERCGAVRLSADGLGTFGRPHDATLWLGIALTEELRALAEAVRSGLEERGIAYDRKAFRPHITLARRARLPQGDLPELVFPDPERAYRVALFKSELSQEGASYKELYHIDLG</sequence>
<dbReference type="EMBL" id="NFHO01000002">
    <property type="protein sequence ID" value="OUN44020.1"/>
    <property type="molecule type" value="Genomic_DNA"/>
</dbReference>
<accession>A0A1Y3UF57</accession>
<name>A0A1Y3UF57_9ACTN</name>
<dbReference type="GeneID" id="98653984"/>
<dbReference type="STRING" id="1118060.GCA_000311845_01809"/>
<evidence type="ECO:0000259" key="3">
    <source>
        <dbReference type="Pfam" id="PF02834"/>
    </source>
</evidence>
<dbReference type="HAMAP" id="MF_01940">
    <property type="entry name" value="RNA_CPDase"/>
    <property type="match status" value="1"/>
</dbReference>
<dbReference type="Proteomes" id="UP000196560">
    <property type="component" value="Unassembled WGS sequence"/>
</dbReference>
<comment type="caution">
    <text evidence="4">The sequence shown here is derived from an EMBL/GenBank/DDBJ whole genome shotgun (WGS) entry which is preliminary data.</text>
</comment>
<gene>
    <name evidence="4" type="ORF">B5G21_01690</name>
</gene>
<dbReference type="GO" id="GO:0008664">
    <property type="term" value="F:RNA 2',3'-cyclic 3'-phosphodiesterase activity"/>
    <property type="evidence" value="ECO:0007669"/>
    <property type="project" value="UniProtKB-EC"/>
</dbReference>
<dbReference type="AlphaFoldDB" id="A0A1Y3UF57"/>
<comment type="function">
    <text evidence="2">Hydrolyzes RNA 2',3'-cyclic phosphodiester to an RNA 2'-phosphomonoester.</text>
</comment>
<evidence type="ECO:0000313" key="5">
    <source>
        <dbReference type="Proteomes" id="UP000196560"/>
    </source>
</evidence>
<evidence type="ECO:0000256" key="1">
    <source>
        <dbReference type="ARBA" id="ARBA00022801"/>
    </source>
</evidence>
<dbReference type="SUPFAM" id="SSF55144">
    <property type="entry name" value="LigT-like"/>
    <property type="match status" value="1"/>
</dbReference>
<dbReference type="InterPro" id="IPR009097">
    <property type="entry name" value="Cyclic_Pdiesterase"/>
</dbReference>
<comment type="similarity">
    <text evidence="2">Belongs to the 2H phosphoesterase superfamily. ThpR family.</text>
</comment>
<dbReference type="PANTHER" id="PTHR35561">
    <property type="entry name" value="RNA 2',3'-CYCLIC PHOSPHODIESTERASE"/>
    <property type="match status" value="1"/>
</dbReference>
<dbReference type="PANTHER" id="PTHR35561:SF1">
    <property type="entry name" value="RNA 2',3'-CYCLIC PHOSPHODIESTERASE"/>
    <property type="match status" value="1"/>
</dbReference>
<organism evidence="4 5">
    <name type="scientific">Enorma massiliensis</name>
    <dbReference type="NCBI Taxonomy" id="1472761"/>
    <lineage>
        <taxon>Bacteria</taxon>
        <taxon>Bacillati</taxon>
        <taxon>Actinomycetota</taxon>
        <taxon>Coriobacteriia</taxon>
        <taxon>Coriobacteriales</taxon>
        <taxon>Coriobacteriaceae</taxon>
        <taxon>Enorma</taxon>
    </lineage>
</organism>
<feature type="domain" description="Phosphoesterase HXTX" evidence="3">
    <location>
        <begin position="95"/>
        <end position="159"/>
    </location>
</feature>
<feature type="short sequence motif" description="HXTX 1" evidence="2">
    <location>
        <begin position="39"/>
        <end position="42"/>
    </location>
</feature>
<keyword evidence="5" id="KW-1185">Reference proteome</keyword>
<dbReference type="Gene3D" id="3.90.1140.10">
    <property type="entry name" value="Cyclic phosphodiesterase"/>
    <property type="match status" value="1"/>
</dbReference>
<proteinExistence type="inferred from homology"/>
<evidence type="ECO:0000313" key="4">
    <source>
        <dbReference type="EMBL" id="OUN44020.1"/>
    </source>
</evidence>
<dbReference type="GO" id="GO:0004113">
    <property type="term" value="F:2',3'-cyclic-nucleotide 3'-phosphodiesterase activity"/>
    <property type="evidence" value="ECO:0007669"/>
    <property type="project" value="InterPro"/>
</dbReference>
<dbReference type="InterPro" id="IPR014051">
    <property type="entry name" value="Phosphoesterase_HXTX"/>
</dbReference>
<reference evidence="5" key="1">
    <citation type="submission" date="2017-04" db="EMBL/GenBank/DDBJ databases">
        <title>Function of individual gut microbiota members based on whole genome sequencing of pure cultures obtained from chicken caecum.</title>
        <authorList>
            <person name="Medvecky M."/>
            <person name="Cejkova D."/>
            <person name="Polansky O."/>
            <person name="Karasova D."/>
            <person name="Kubasova T."/>
            <person name="Cizek A."/>
            <person name="Rychlik I."/>
        </authorList>
    </citation>
    <scope>NUCLEOTIDE SEQUENCE [LARGE SCALE GENOMIC DNA]</scope>
    <source>
        <strain evidence="5">An70</strain>
    </source>
</reference>
<dbReference type="Pfam" id="PF02834">
    <property type="entry name" value="LigT_PEase"/>
    <property type="match status" value="2"/>
</dbReference>
<dbReference type="NCBIfam" id="TIGR02258">
    <property type="entry name" value="2_5_ligase"/>
    <property type="match status" value="1"/>
</dbReference>
<dbReference type="EC" id="3.1.4.58" evidence="2"/>